<dbReference type="VEuPathDB" id="AmoebaDB:NfTy_061600"/>
<keyword evidence="3" id="KW-1185">Reference proteome</keyword>
<keyword evidence="1" id="KW-0472">Membrane</keyword>
<evidence type="ECO:0000313" key="3">
    <source>
        <dbReference type="Proteomes" id="UP000444721"/>
    </source>
</evidence>
<dbReference type="VEuPathDB" id="AmoebaDB:NF0127260"/>
<dbReference type="OrthoDB" id="10259479at2759"/>
<comment type="caution">
    <text evidence="2">The sequence shown here is derived from an EMBL/GenBank/DDBJ whole genome shotgun (WGS) entry which is preliminary data.</text>
</comment>
<dbReference type="OMA" id="EFEINTR"/>
<sequence>MIQSILRLNDSPPCTLVGHSKLSLSSKQHNAKYLVQSSSRQHRCFVSIATACAVSLIPIWKIYSQIQHTKCVLRKADECKRWPFARGIVQSVNIEKGDALFGMIKSSRINIQYEYRLGTSDYFIKHSESNSYRKIDPNRSRTVPLTDDPKKSDILFIPLMDPPIDPEESPMIVRGKSNRVFKGDRIFWSVPYWTLSTLFSRGEETKSQEKELEELKEKFKQGARIIVRINPFNPKESVLICGQQSFDQSWKFTYLYCTIMVLSALTLFAMTWSMFSNSRLEKNMEEMLQLMLSKLNEVLSRSVNEETKDHTNTPLHYRILWNFNEFIRLFTSIVFDGHTTEALPPNYESKTKAPQYLDLNTHNKP</sequence>
<dbReference type="AlphaFoldDB" id="A0A6A5BET3"/>
<gene>
    <name evidence="2" type="ORF">FDP41_009331</name>
</gene>
<accession>A0A6A5BET3</accession>
<protein>
    <submittedName>
        <fullName evidence="2">Uncharacterized protein</fullName>
    </submittedName>
</protein>
<dbReference type="GeneID" id="68116548"/>
<dbReference type="VEuPathDB" id="AmoebaDB:FDP41_009331"/>
<organism evidence="2 3">
    <name type="scientific">Naegleria fowleri</name>
    <name type="common">Brain eating amoeba</name>
    <dbReference type="NCBI Taxonomy" id="5763"/>
    <lineage>
        <taxon>Eukaryota</taxon>
        <taxon>Discoba</taxon>
        <taxon>Heterolobosea</taxon>
        <taxon>Tetramitia</taxon>
        <taxon>Eutetramitia</taxon>
        <taxon>Vahlkampfiidae</taxon>
        <taxon>Naegleria</taxon>
    </lineage>
</organism>
<proteinExistence type="predicted"/>
<evidence type="ECO:0000313" key="2">
    <source>
        <dbReference type="EMBL" id="KAF0972428.1"/>
    </source>
</evidence>
<dbReference type="Proteomes" id="UP000444721">
    <property type="component" value="Unassembled WGS sequence"/>
</dbReference>
<keyword evidence="1" id="KW-0812">Transmembrane</keyword>
<feature type="transmembrane region" description="Helical" evidence="1">
    <location>
        <begin position="253"/>
        <end position="275"/>
    </location>
</feature>
<dbReference type="EMBL" id="VFQX01000068">
    <property type="protein sequence ID" value="KAF0972428.1"/>
    <property type="molecule type" value="Genomic_DNA"/>
</dbReference>
<name>A0A6A5BET3_NAEFO</name>
<dbReference type="RefSeq" id="XP_044557143.1">
    <property type="nucleotide sequence ID" value="XM_044713279.1"/>
</dbReference>
<keyword evidence="1" id="KW-1133">Transmembrane helix</keyword>
<reference evidence="2 3" key="1">
    <citation type="journal article" date="2019" name="Sci. Rep.">
        <title>Nanopore sequencing improves the draft genome of the human pathogenic amoeba Naegleria fowleri.</title>
        <authorList>
            <person name="Liechti N."/>
            <person name="Schurch N."/>
            <person name="Bruggmann R."/>
            <person name="Wittwer M."/>
        </authorList>
    </citation>
    <scope>NUCLEOTIDE SEQUENCE [LARGE SCALE GENOMIC DNA]</scope>
    <source>
        <strain evidence="2 3">ATCC 30894</strain>
    </source>
</reference>
<evidence type="ECO:0000256" key="1">
    <source>
        <dbReference type="SAM" id="Phobius"/>
    </source>
</evidence>